<dbReference type="AlphaFoldDB" id="A0A6P1M561"/>
<dbReference type="GO" id="GO:0004559">
    <property type="term" value="F:alpha-mannosidase activity"/>
    <property type="evidence" value="ECO:0007669"/>
    <property type="project" value="InterPro"/>
</dbReference>
<dbReference type="SUPFAM" id="SSF74650">
    <property type="entry name" value="Galactose mutarotase-like"/>
    <property type="match status" value="1"/>
</dbReference>
<dbReference type="GO" id="GO:0030246">
    <property type="term" value="F:carbohydrate binding"/>
    <property type="evidence" value="ECO:0007669"/>
    <property type="project" value="InterPro"/>
</dbReference>
<dbReference type="Gene3D" id="3.20.110.10">
    <property type="entry name" value="Glycoside hydrolase 38, N terminal domain"/>
    <property type="match status" value="1"/>
</dbReference>
<evidence type="ECO:0000313" key="6">
    <source>
        <dbReference type="EMBL" id="QHI69929.1"/>
    </source>
</evidence>
<keyword evidence="2" id="KW-0479">Metal-binding</keyword>
<dbReference type="GO" id="GO:0009313">
    <property type="term" value="P:oligosaccharide catabolic process"/>
    <property type="evidence" value="ECO:0007669"/>
    <property type="project" value="TreeGrafter"/>
</dbReference>
<dbReference type="Gene3D" id="1.20.1270.50">
    <property type="entry name" value="Glycoside hydrolase family 38, central domain"/>
    <property type="match status" value="1"/>
</dbReference>
<dbReference type="InterPro" id="IPR011013">
    <property type="entry name" value="Gal_mutarotase_sf_dom"/>
</dbReference>
<dbReference type="Pfam" id="PF01074">
    <property type="entry name" value="Glyco_hydro_38N"/>
    <property type="match status" value="1"/>
</dbReference>
<name>A0A6P1M561_9BACT</name>
<sequence>MVLEKFALPSSRTDHGTVVIEDYLNARPQNEERLRALMQAGRIQTVMWYTLPEMSSVAPEALIRNLLIGKGMADGFGGAINAGYTATSYGQISQLAQIYAGFGMKSALSYRGTNKQQVPPVCRLESPDGTQIFHLRCFDEVTRTNWFFFPHYKLVLGKHPRDLSTKWKDSDWPVHMADAGLYETAFQLKNESMDFNADPEAVREAIRMLGAQAEPQMVNNQLLALDMEDNAVPYEKLPELIAACNAAQGEYRIQQAGIDEYVDACLDGIDPETIPVQHGEMRYTLVEAGFNGLLGATHSSRMDLKLENDLAQRELISVAEPLSAMSALCGGSYESALINRAWLYLLKNHAHDSICGAAISQAHEDNPFRFRATTSIALECSRKASEELWTKIDTAGAFEDGDLTLTFFNTMPVLRSRIESVVVDTPRPNFGNFKVETCTGVGPIVEGFEPDKMLTFQYFDLIDEEGNKVPYTILQREDIDMEVERKLDANAAVYDILRNRLLIEVELPPMGWRTLAVRPRLREYEPNPRPNGERSFIAAQNGTLENEFLLAQIKPNGTLDLTDKQTGRSSQGLHVWIDEASTGNAHKHSGVLRDTTVSSLCESVHLTLIENNALRATWQMDLTLPVPECAQGSDRSQNTVPVSISTRITLARGARRLEFKTVIDNKAKDHRLRLLFPTGIQSDFAYADNPFDVVERCVLWNDTKDNMEPHHPFQPMQRFVTVSDGQTGFSFMSKGVGEYEVFDDADRTLAVTLLRTTRVSMKANRGKMTPEELERSNGHQLQGRYEYEYAVTLHDGNWNDAAIHLEADDFRTPVRVLQGVPKSGTLAPKLSLLEIAEERSIQVSALYRAEDGATVLRLWNSASEPVETALTLHGTFQTLEKINLDESPAGEEFPISGNGTVVTFRPREILTLRAK</sequence>
<dbReference type="InterPro" id="IPR011682">
    <property type="entry name" value="Glyco_hydro_38_C"/>
</dbReference>
<proteinExistence type="inferred from homology"/>
<evidence type="ECO:0000256" key="2">
    <source>
        <dbReference type="ARBA" id="ARBA00022723"/>
    </source>
</evidence>
<protein>
    <recommendedName>
        <fullName evidence="5">Glycoside hydrolase family 38 central domain-containing protein</fullName>
    </recommendedName>
</protein>
<dbReference type="InterPro" id="IPR015341">
    <property type="entry name" value="Glyco_hydro_38_cen"/>
</dbReference>
<keyword evidence="3" id="KW-0378">Hydrolase</keyword>
<dbReference type="SMART" id="SM00872">
    <property type="entry name" value="Alpha-mann_mid"/>
    <property type="match status" value="1"/>
</dbReference>
<evidence type="ECO:0000313" key="7">
    <source>
        <dbReference type="Proteomes" id="UP000464954"/>
    </source>
</evidence>
<dbReference type="RefSeq" id="WP_160629110.1">
    <property type="nucleotide sequence ID" value="NZ_CP047593.1"/>
</dbReference>
<evidence type="ECO:0000256" key="1">
    <source>
        <dbReference type="ARBA" id="ARBA00009792"/>
    </source>
</evidence>
<dbReference type="Gene3D" id="2.70.98.30">
    <property type="entry name" value="Golgi alpha-mannosidase II, domain 4"/>
    <property type="match status" value="1"/>
</dbReference>
<reference evidence="6 7" key="1">
    <citation type="submission" date="2020-01" db="EMBL/GenBank/DDBJ databases">
        <title>Ponticoccus aerotolerans gen. nov., sp. nov., an anaerobic bacterium and proposal of Ponticoccusceae fam. nov., Ponticoccusles ord. nov. and Ponticoccuse classis nov. in the phylum Kiritimatiellaeota.</title>
        <authorList>
            <person name="Zhou L.Y."/>
            <person name="Du Z.J."/>
        </authorList>
    </citation>
    <scope>NUCLEOTIDE SEQUENCE [LARGE SCALE GENOMIC DNA]</scope>
    <source>
        <strain evidence="6 7">S-5007</strain>
    </source>
</reference>
<organism evidence="6 7">
    <name type="scientific">Tichowtungia aerotolerans</name>
    <dbReference type="NCBI Taxonomy" id="2697043"/>
    <lineage>
        <taxon>Bacteria</taxon>
        <taxon>Pseudomonadati</taxon>
        <taxon>Kiritimatiellota</taxon>
        <taxon>Tichowtungiia</taxon>
        <taxon>Tichowtungiales</taxon>
        <taxon>Tichowtungiaceae</taxon>
        <taxon>Tichowtungia</taxon>
    </lineage>
</organism>
<dbReference type="GO" id="GO:0006013">
    <property type="term" value="P:mannose metabolic process"/>
    <property type="evidence" value="ECO:0007669"/>
    <property type="project" value="InterPro"/>
</dbReference>
<accession>A0A6P1M561</accession>
<dbReference type="InterPro" id="IPR027291">
    <property type="entry name" value="Glyco_hydro_38_N_sf"/>
</dbReference>
<evidence type="ECO:0000256" key="3">
    <source>
        <dbReference type="ARBA" id="ARBA00022801"/>
    </source>
</evidence>
<dbReference type="GO" id="GO:0046872">
    <property type="term" value="F:metal ion binding"/>
    <property type="evidence" value="ECO:0007669"/>
    <property type="project" value="UniProtKB-KW"/>
</dbReference>
<dbReference type="InterPro" id="IPR000602">
    <property type="entry name" value="Glyco_hydro_38_N"/>
</dbReference>
<dbReference type="SUPFAM" id="SSF88713">
    <property type="entry name" value="Glycoside hydrolase/deacetylase"/>
    <property type="match status" value="1"/>
</dbReference>
<dbReference type="SUPFAM" id="SSF88688">
    <property type="entry name" value="Families 57/38 glycoside transferase middle domain"/>
    <property type="match status" value="1"/>
</dbReference>
<evidence type="ECO:0000256" key="4">
    <source>
        <dbReference type="ARBA" id="ARBA00023295"/>
    </source>
</evidence>
<dbReference type="PANTHER" id="PTHR46017">
    <property type="entry name" value="ALPHA-MANNOSIDASE 2C1"/>
    <property type="match status" value="1"/>
</dbReference>
<dbReference type="InterPro" id="IPR028995">
    <property type="entry name" value="Glyco_hydro_57/38_cen_sf"/>
</dbReference>
<dbReference type="KEGG" id="taer:GT409_10860"/>
<evidence type="ECO:0000259" key="5">
    <source>
        <dbReference type="SMART" id="SM00872"/>
    </source>
</evidence>
<dbReference type="EMBL" id="CP047593">
    <property type="protein sequence ID" value="QHI69929.1"/>
    <property type="molecule type" value="Genomic_DNA"/>
</dbReference>
<gene>
    <name evidence="6" type="ORF">GT409_10860</name>
</gene>
<dbReference type="Proteomes" id="UP000464954">
    <property type="component" value="Chromosome"/>
</dbReference>
<keyword evidence="4" id="KW-0326">Glycosidase</keyword>
<keyword evidence="7" id="KW-1185">Reference proteome</keyword>
<dbReference type="Pfam" id="PF17677">
    <property type="entry name" value="Glyco_hydro38C2"/>
    <property type="match status" value="1"/>
</dbReference>
<dbReference type="Gene3D" id="2.60.40.2210">
    <property type="match status" value="1"/>
</dbReference>
<dbReference type="InterPro" id="IPR037094">
    <property type="entry name" value="Glyco_hydro_38_cen_sf"/>
</dbReference>
<comment type="similarity">
    <text evidence="1">Belongs to the glycosyl hydrolase 38 family.</text>
</comment>
<dbReference type="InterPro" id="IPR011330">
    <property type="entry name" value="Glyco_hydro/deAcase_b/a-brl"/>
</dbReference>
<feature type="domain" description="Glycoside hydrolase family 38 central" evidence="5">
    <location>
        <begin position="296"/>
        <end position="370"/>
    </location>
</feature>
<dbReference type="PANTHER" id="PTHR46017:SF2">
    <property type="entry name" value="MANNOSYLGLYCERATE HYDROLASE"/>
    <property type="match status" value="1"/>
</dbReference>
<dbReference type="InterPro" id="IPR041147">
    <property type="entry name" value="GH38_C"/>
</dbReference>
<dbReference type="Pfam" id="PF07748">
    <property type="entry name" value="Glyco_hydro_38C"/>
    <property type="match status" value="1"/>
</dbReference>